<organism evidence="1 2">
    <name type="scientific">Paenibacillus spiritus</name>
    <dbReference type="NCBI Taxonomy" id="2496557"/>
    <lineage>
        <taxon>Bacteria</taxon>
        <taxon>Bacillati</taxon>
        <taxon>Bacillota</taxon>
        <taxon>Bacilli</taxon>
        <taxon>Bacillales</taxon>
        <taxon>Paenibacillaceae</taxon>
        <taxon>Paenibacillus</taxon>
    </lineage>
</organism>
<evidence type="ECO:0000313" key="2">
    <source>
        <dbReference type="Proteomes" id="UP000367750"/>
    </source>
</evidence>
<gene>
    <name evidence="1" type="ORF">F4V43_14640</name>
</gene>
<dbReference type="Proteomes" id="UP000367750">
    <property type="component" value="Unassembled WGS sequence"/>
</dbReference>
<reference evidence="1 2" key="1">
    <citation type="submission" date="2019-09" db="EMBL/GenBank/DDBJ databases">
        <title>Bacillus ochoae sp. nov., Paenibacillus whitsoniae sp. nov., Paenibacillus spiritus sp. nov. Isolated from the Mars Exploration Rover during spacecraft assembly.</title>
        <authorList>
            <person name="Seuylemezian A."/>
            <person name="Vaishampayan P."/>
        </authorList>
    </citation>
    <scope>NUCLEOTIDE SEQUENCE [LARGE SCALE GENOMIC DNA]</scope>
    <source>
        <strain evidence="1 2">MER_111</strain>
    </source>
</reference>
<sequence length="118" mass="12748">MPEYSTGPIDNPLTDASRTTAQLTVRLLNAHPSAAAGVLIEGYILGPTHTLYVSEYIALAPNQTSVRTYYANFDGLEYRFTVNEEAGDRVRIFAGGIGPDGGLNAVHRVLVRELRANG</sequence>
<dbReference type="RefSeq" id="WP_150458997.1">
    <property type="nucleotide sequence ID" value="NZ_VYKK01000021.1"/>
</dbReference>
<dbReference type="OrthoDB" id="2869049at2"/>
<evidence type="ECO:0000313" key="1">
    <source>
        <dbReference type="EMBL" id="KAA9000368.1"/>
    </source>
</evidence>
<name>A0A5J5G155_9BACL</name>
<dbReference type="EMBL" id="VYKK01000021">
    <property type="protein sequence ID" value="KAA9000368.1"/>
    <property type="molecule type" value="Genomic_DNA"/>
</dbReference>
<protein>
    <submittedName>
        <fullName evidence="1">Uncharacterized protein</fullName>
    </submittedName>
</protein>
<keyword evidence="2" id="KW-1185">Reference proteome</keyword>
<proteinExistence type="predicted"/>
<comment type="caution">
    <text evidence="1">The sequence shown here is derived from an EMBL/GenBank/DDBJ whole genome shotgun (WGS) entry which is preliminary data.</text>
</comment>
<dbReference type="AlphaFoldDB" id="A0A5J5G155"/>
<accession>A0A5J5G155</accession>